<protein>
    <submittedName>
        <fullName evidence="1">Uncharacterized protein</fullName>
    </submittedName>
</protein>
<dbReference type="EMBL" id="CM023477">
    <property type="protein sequence ID" value="KAH7936960.1"/>
    <property type="molecule type" value="Genomic_DNA"/>
</dbReference>
<comment type="caution">
    <text evidence="1">The sequence shown here is derived from an EMBL/GenBank/DDBJ whole genome shotgun (WGS) entry which is preliminary data.</text>
</comment>
<keyword evidence="2" id="KW-1185">Reference proteome</keyword>
<evidence type="ECO:0000313" key="2">
    <source>
        <dbReference type="Proteomes" id="UP000821865"/>
    </source>
</evidence>
<reference evidence="1" key="1">
    <citation type="submission" date="2020-05" db="EMBL/GenBank/DDBJ databases">
        <title>Large-scale comparative analyses of tick genomes elucidate their genetic diversity and vector capacities.</title>
        <authorList>
            <person name="Jia N."/>
            <person name="Wang J."/>
            <person name="Shi W."/>
            <person name="Du L."/>
            <person name="Sun Y."/>
            <person name="Zhan W."/>
            <person name="Jiang J."/>
            <person name="Wang Q."/>
            <person name="Zhang B."/>
            <person name="Ji P."/>
            <person name="Sakyi L.B."/>
            <person name="Cui X."/>
            <person name="Yuan T."/>
            <person name="Jiang B."/>
            <person name="Yang W."/>
            <person name="Lam T.T.-Y."/>
            <person name="Chang Q."/>
            <person name="Ding S."/>
            <person name="Wang X."/>
            <person name="Zhu J."/>
            <person name="Ruan X."/>
            <person name="Zhao L."/>
            <person name="Wei J."/>
            <person name="Que T."/>
            <person name="Du C."/>
            <person name="Cheng J."/>
            <person name="Dai P."/>
            <person name="Han X."/>
            <person name="Huang E."/>
            <person name="Gao Y."/>
            <person name="Liu J."/>
            <person name="Shao H."/>
            <person name="Ye R."/>
            <person name="Li L."/>
            <person name="Wei W."/>
            <person name="Wang X."/>
            <person name="Wang C."/>
            <person name="Yang T."/>
            <person name="Huo Q."/>
            <person name="Li W."/>
            <person name="Guo W."/>
            <person name="Chen H."/>
            <person name="Zhou L."/>
            <person name="Ni X."/>
            <person name="Tian J."/>
            <person name="Zhou Y."/>
            <person name="Sheng Y."/>
            <person name="Liu T."/>
            <person name="Pan Y."/>
            <person name="Xia L."/>
            <person name="Li J."/>
            <person name="Zhao F."/>
            <person name="Cao W."/>
        </authorList>
    </citation>
    <scope>NUCLEOTIDE SEQUENCE</scope>
    <source>
        <strain evidence="1">Dsil-2018</strain>
    </source>
</reference>
<organism evidence="1 2">
    <name type="scientific">Dermacentor silvarum</name>
    <name type="common">Tick</name>
    <dbReference type="NCBI Taxonomy" id="543639"/>
    <lineage>
        <taxon>Eukaryota</taxon>
        <taxon>Metazoa</taxon>
        <taxon>Ecdysozoa</taxon>
        <taxon>Arthropoda</taxon>
        <taxon>Chelicerata</taxon>
        <taxon>Arachnida</taxon>
        <taxon>Acari</taxon>
        <taxon>Parasitiformes</taxon>
        <taxon>Ixodida</taxon>
        <taxon>Ixodoidea</taxon>
        <taxon>Ixodidae</taxon>
        <taxon>Rhipicephalinae</taxon>
        <taxon>Dermacentor</taxon>
    </lineage>
</organism>
<proteinExistence type="predicted"/>
<sequence>MSTSTKEMAMKLIEVSEMKVGETEHSVEMYGLAPDAALKGVIHVVPTRLTIQEIKENIMEDGFEIYMARRMGKDSTTVILTFAGPDMPH</sequence>
<evidence type="ECO:0000313" key="1">
    <source>
        <dbReference type="EMBL" id="KAH7936960.1"/>
    </source>
</evidence>
<name>A0ACB8C7Z0_DERSI</name>
<gene>
    <name evidence="1" type="ORF">HPB49_006611</name>
</gene>
<dbReference type="Proteomes" id="UP000821865">
    <property type="component" value="Chromosome 8"/>
</dbReference>
<accession>A0ACB8C7Z0</accession>